<evidence type="ECO:0000313" key="9">
    <source>
        <dbReference type="EMBL" id="AGF49759.1"/>
    </source>
</evidence>
<dbReference type="HOGENOM" id="CLU_049865_0_1_4"/>
<evidence type="ECO:0000313" key="10">
    <source>
        <dbReference type="Proteomes" id="UP000011563"/>
    </source>
</evidence>
<dbReference type="GO" id="GO:0016020">
    <property type="term" value="C:membrane"/>
    <property type="evidence" value="ECO:0007669"/>
    <property type="project" value="GOC"/>
</dbReference>
<dbReference type="Proteomes" id="UP000011563">
    <property type="component" value="Chromosome"/>
</dbReference>
<name>M1M3S6_9PROT</name>
<dbReference type="GO" id="GO:0016410">
    <property type="term" value="F:N-acyltransferase activity"/>
    <property type="evidence" value="ECO:0007669"/>
    <property type="project" value="InterPro"/>
</dbReference>
<dbReference type="NCBIfam" id="TIGR01853">
    <property type="entry name" value="lipid_A_lpxD"/>
    <property type="match status" value="1"/>
</dbReference>
<comment type="catalytic activity">
    <reaction evidence="7">
        <text>a UDP-3-O-[(3R)-3-hydroxyacyl]-alpha-D-glucosamine + a (3R)-hydroxyacyl-[ACP] = a UDP-2-N,3-O-bis[(3R)-3-hydroxyacyl]-alpha-D-glucosamine + holo-[ACP] + H(+)</text>
        <dbReference type="Rhea" id="RHEA:53836"/>
        <dbReference type="Rhea" id="RHEA-COMP:9685"/>
        <dbReference type="Rhea" id="RHEA-COMP:9945"/>
        <dbReference type="ChEBI" id="CHEBI:15378"/>
        <dbReference type="ChEBI" id="CHEBI:64479"/>
        <dbReference type="ChEBI" id="CHEBI:78827"/>
        <dbReference type="ChEBI" id="CHEBI:137740"/>
        <dbReference type="ChEBI" id="CHEBI:137748"/>
        <dbReference type="EC" id="2.3.1.191"/>
    </reaction>
</comment>
<dbReference type="SUPFAM" id="SSF51161">
    <property type="entry name" value="Trimeric LpxA-like enzymes"/>
    <property type="match status" value="1"/>
</dbReference>
<evidence type="ECO:0000256" key="1">
    <source>
        <dbReference type="ARBA" id="ARBA00022516"/>
    </source>
</evidence>
<dbReference type="Pfam" id="PF04613">
    <property type="entry name" value="LpxD"/>
    <property type="match status" value="1"/>
</dbReference>
<dbReference type="PROSITE" id="PS00101">
    <property type="entry name" value="HEXAPEP_TRANSFERASES"/>
    <property type="match status" value="1"/>
</dbReference>
<dbReference type="EMBL" id="CP003807">
    <property type="protein sequence ID" value="AGF49759.1"/>
    <property type="molecule type" value="Genomic_DNA"/>
</dbReference>
<evidence type="ECO:0000256" key="4">
    <source>
        <dbReference type="ARBA" id="ARBA00022737"/>
    </source>
</evidence>
<gene>
    <name evidence="7" type="primary">lpxD</name>
    <name evidence="9" type="ORF">BCUE_0566</name>
</gene>
<dbReference type="KEGG" id="kbt:BCUE_0566"/>
<dbReference type="Gene3D" id="3.40.1390.10">
    <property type="entry name" value="MurE/MurF, N-terminal domain"/>
    <property type="match status" value="1"/>
</dbReference>
<keyword evidence="1 7" id="KW-0444">Lipid biosynthesis</keyword>
<dbReference type="EC" id="2.3.1.191" evidence="7"/>
<evidence type="ECO:0000256" key="6">
    <source>
        <dbReference type="ARBA" id="ARBA00023315"/>
    </source>
</evidence>
<dbReference type="InterPro" id="IPR007691">
    <property type="entry name" value="LpxD"/>
</dbReference>
<dbReference type="InterPro" id="IPR020573">
    <property type="entry name" value="UDP_GlcNAc_AcTrfase_non-rep"/>
</dbReference>
<dbReference type="PATRIC" id="fig|1208922.3.peg.313"/>
<sequence length="362" mass="38845">MPTLLDKDQSIDLGRLLSLVDTSNIDLQLILADDSAFIMGISSLSKAIRGDITFLNDIRYIKYVSDTNASAIIVSDKIYSDLIMRNSMPDCSFIVCNNPYLLYARVTHWFNKQLSKNISQNIHSSAIVSTDSIIGHNVEIGPHSVIGPGVVIGRDAKIGSGCAIGKNSDIGDNCLIHSRVTLYPNTTIGSRSLIHSGVVLGADGFGYALDKSSSCFIWNKIYQFGRVEIGSDVEIGANTTIDRGALDNTVIGNGVKLDNQVMIGHNVIIGDGTAIAACVGIAGSTKIGKRCSIAGAAMVSGHITIVDDVHISGATAIISNIIKSGRYTGIYPYSTHSEWQHNAPIISKLSKIRKLIKSFFKK</sequence>
<keyword evidence="4 7" id="KW-0677">Repeat</keyword>
<dbReference type="GO" id="GO:0103118">
    <property type="term" value="F:UDP-3-O-[(3R)-3-hydroxyacyl]-glucosamine N-acyltransferase activity"/>
    <property type="evidence" value="ECO:0007669"/>
    <property type="project" value="UniProtKB-EC"/>
</dbReference>
<feature type="active site" description="Proton acceptor" evidence="7">
    <location>
        <position position="265"/>
    </location>
</feature>
<dbReference type="PANTHER" id="PTHR43378:SF2">
    <property type="entry name" value="UDP-3-O-ACYLGLUCOSAMINE N-ACYLTRANSFERASE 1, MITOCHONDRIAL-RELATED"/>
    <property type="match status" value="1"/>
</dbReference>
<organism evidence="9 10">
    <name type="scientific">Candidatus Kinetoplastidibacterium blastocrithidiae TCC012E</name>
    <dbReference type="NCBI Taxonomy" id="1208922"/>
    <lineage>
        <taxon>Bacteria</taxon>
        <taxon>Pseudomonadati</taxon>
        <taxon>Pseudomonadota</taxon>
        <taxon>Betaproteobacteria</taxon>
        <taxon>Candidatus Kinetoplastidibacterium</taxon>
    </lineage>
</organism>
<comment type="pathway">
    <text evidence="7">Bacterial outer membrane biogenesis; LPS lipid A biosynthesis.</text>
</comment>
<comment type="function">
    <text evidence="7">Catalyzes the N-acylation of UDP-3-O-acylglucosamine using 3-hydroxyacyl-ACP as the acyl donor. Is involved in the biosynthesis of lipid A, a phosphorylated glycolipid that anchors the lipopolysaccharide to the outer membrane of the cell.</text>
</comment>
<evidence type="ECO:0000256" key="5">
    <source>
        <dbReference type="ARBA" id="ARBA00023098"/>
    </source>
</evidence>
<comment type="subunit">
    <text evidence="7">Homotrimer.</text>
</comment>
<evidence type="ECO:0000256" key="2">
    <source>
        <dbReference type="ARBA" id="ARBA00022556"/>
    </source>
</evidence>
<keyword evidence="3 7" id="KW-0808">Transferase</keyword>
<dbReference type="InterPro" id="IPR018357">
    <property type="entry name" value="Hexapep_transf_CS"/>
</dbReference>
<proteinExistence type="inferred from homology"/>
<feature type="domain" description="UDP-3-O-[3-hydroxymyristoyl] glucosamine N-acyltransferase non-repeat region" evidence="8">
    <location>
        <begin position="38"/>
        <end position="108"/>
    </location>
</feature>
<reference evidence="9 10" key="1">
    <citation type="journal article" date="2013" name="Genome Biol. Evol.">
        <title>Genome evolution and phylogenomic analysis of candidatus kinetoplastibacterium, the betaproteobacterial endosymbionts of strigomonas and angomonas.</title>
        <authorList>
            <person name="Alves J.M."/>
            <person name="Serrano M.G."/>
            <person name="Maia da Silva F."/>
            <person name="Voegtly L.J."/>
            <person name="Matveyev A.V."/>
            <person name="Teixeira M.M."/>
            <person name="Camargo E.P."/>
            <person name="Buck G.A."/>
        </authorList>
    </citation>
    <scope>NUCLEOTIDE SEQUENCE [LARGE SCALE GENOMIC DNA]</scope>
    <source>
        <strain evidence="9 10">TCC012E</strain>
    </source>
</reference>
<evidence type="ECO:0000259" key="8">
    <source>
        <dbReference type="Pfam" id="PF04613"/>
    </source>
</evidence>
<dbReference type="InterPro" id="IPR001451">
    <property type="entry name" value="Hexapep"/>
</dbReference>
<evidence type="ECO:0000256" key="3">
    <source>
        <dbReference type="ARBA" id="ARBA00022679"/>
    </source>
</evidence>
<dbReference type="PANTHER" id="PTHR43378">
    <property type="entry name" value="UDP-3-O-ACYLGLUCOSAMINE N-ACYLTRANSFERASE"/>
    <property type="match status" value="1"/>
</dbReference>
<dbReference type="CDD" id="cd03352">
    <property type="entry name" value="LbH_LpxD"/>
    <property type="match status" value="1"/>
</dbReference>
<dbReference type="InterPro" id="IPR011004">
    <property type="entry name" value="Trimer_LpxA-like_sf"/>
</dbReference>
<evidence type="ECO:0000256" key="7">
    <source>
        <dbReference type="HAMAP-Rule" id="MF_00523"/>
    </source>
</evidence>
<dbReference type="Gene3D" id="2.160.10.10">
    <property type="entry name" value="Hexapeptide repeat proteins"/>
    <property type="match status" value="1"/>
</dbReference>
<keyword evidence="5 7" id="KW-0443">Lipid metabolism</keyword>
<keyword evidence="10" id="KW-1185">Reference proteome</keyword>
<dbReference type="AlphaFoldDB" id="M1M3S6"/>
<comment type="similarity">
    <text evidence="7">Belongs to the transferase hexapeptide repeat family. LpxD subfamily.</text>
</comment>
<dbReference type="RefSeq" id="WP_015238008.1">
    <property type="nucleotide sequence ID" value="NC_020285.1"/>
</dbReference>
<dbReference type="GO" id="GO:0009245">
    <property type="term" value="P:lipid A biosynthetic process"/>
    <property type="evidence" value="ECO:0007669"/>
    <property type="project" value="UniProtKB-UniRule"/>
</dbReference>
<protein>
    <recommendedName>
        <fullName evidence="7">UDP-3-O-acylglucosamine N-acyltransferase</fullName>
        <ecNumber evidence="7">2.3.1.191</ecNumber>
    </recommendedName>
</protein>
<accession>M1M3S6</accession>
<dbReference type="NCBIfam" id="NF002060">
    <property type="entry name" value="PRK00892.1"/>
    <property type="match status" value="1"/>
</dbReference>
<dbReference type="UniPathway" id="UPA00973"/>
<keyword evidence="6 7" id="KW-0012">Acyltransferase</keyword>
<keyword evidence="2 7" id="KW-0441">Lipid A biosynthesis</keyword>
<dbReference type="Pfam" id="PF00132">
    <property type="entry name" value="Hexapep"/>
    <property type="match status" value="3"/>
</dbReference>
<dbReference type="HAMAP" id="MF_00523">
    <property type="entry name" value="LpxD"/>
    <property type="match status" value="1"/>
</dbReference>